<evidence type="ECO:0000256" key="2">
    <source>
        <dbReference type="ARBA" id="ARBA00022737"/>
    </source>
</evidence>
<proteinExistence type="inferred from homology"/>
<keyword evidence="1" id="KW-0853">WD repeat</keyword>
<organism evidence="4 5">
    <name type="scientific">Blattamonas nauphoetae</name>
    <dbReference type="NCBI Taxonomy" id="2049346"/>
    <lineage>
        <taxon>Eukaryota</taxon>
        <taxon>Metamonada</taxon>
        <taxon>Preaxostyla</taxon>
        <taxon>Oxymonadida</taxon>
        <taxon>Blattamonas</taxon>
    </lineage>
</organism>
<dbReference type="Gene3D" id="2.130.10.10">
    <property type="entry name" value="YVTN repeat-like/Quinoprotein amine dehydrogenase"/>
    <property type="match status" value="1"/>
</dbReference>
<dbReference type="PANTHER" id="PTHR11227">
    <property type="entry name" value="WD-REPEAT PROTEIN INTERACTING WITH PHOSPHOINOSIDES WIPI -RELATED"/>
    <property type="match status" value="1"/>
</dbReference>
<reference evidence="4 5" key="1">
    <citation type="journal article" date="2022" name="bioRxiv">
        <title>Genomics of Preaxostyla Flagellates Illuminates Evolutionary Transitions and the Path Towards Mitochondrial Loss.</title>
        <authorList>
            <person name="Novak L.V.F."/>
            <person name="Treitli S.C."/>
            <person name="Pyrih J."/>
            <person name="Halakuc P."/>
            <person name="Pipaliya S.V."/>
            <person name="Vacek V."/>
            <person name="Brzon O."/>
            <person name="Soukal P."/>
            <person name="Eme L."/>
            <person name="Dacks J.B."/>
            <person name="Karnkowska A."/>
            <person name="Elias M."/>
            <person name="Hampl V."/>
        </authorList>
    </citation>
    <scope>NUCLEOTIDE SEQUENCE [LARGE SCALE GENOMIC DNA]</scope>
    <source>
        <strain evidence="4">NAU3</strain>
        <tissue evidence="4">Gut</tissue>
    </source>
</reference>
<keyword evidence="2" id="KW-0677">Repeat</keyword>
<dbReference type="Pfam" id="PF21032">
    <property type="entry name" value="PROPPIN"/>
    <property type="match status" value="1"/>
</dbReference>
<dbReference type="InterPro" id="IPR048720">
    <property type="entry name" value="PROPPIN"/>
</dbReference>
<accession>A0ABQ9X1E3</accession>
<dbReference type="EMBL" id="JARBJD010000253">
    <property type="protein sequence ID" value="KAK2945602.1"/>
    <property type="molecule type" value="Genomic_DNA"/>
</dbReference>
<protein>
    <submittedName>
        <fullName evidence="4">Uncharacterized protein</fullName>
    </submittedName>
</protein>
<dbReference type="SMART" id="SM00320">
    <property type="entry name" value="WD40"/>
    <property type="match status" value="2"/>
</dbReference>
<evidence type="ECO:0000313" key="5">
    <source>
        <dbReference type="Proteomes" id="UP001281761"/>
    </source>
</evidence>
<dbReference type="SUPFAM" id="SSF50978">
    <property type="entry name" value="WD40 repeat-like"/>
    <property type="match status" value="1"/>
</dbReference>
<gene>
    <name evidence="4" type="ORF">BLNAU_19457</name>
</gene>
<name>A0ABQ9X1E3_9EUKA</name>
<evidence type="ECO:0000256" key="3">
    <source>
        <dbReference type="ARBA" id="ARBA00025740"/>
    </source>
</evidence>
<keyword evidence="5" id="KW-1185">Reference proteome</keyword>
<sequence>MLPSFSPNGAEVLFERNGVITCKSTTDSTSEEFSVSEILSGRSVSVDAFLQILPRVYVVAYTSNPEGPNQEHRLAVIHDRQLHREKLFTEQIIHLAGNSRYLAVVHKSKIAVWEFKLTDYELEPKIIFSVVEPLFTKTNVIVSSLREISPTDSSCTIAFPHQKQSGSIFHQTLSTSFFNAIPSHLTVSVPLVRANVDTSNLVNYTNTVEIHISETGAISSNPNPEPNQSGTPITDPKLLPQTYQMHQHEIQLLSFSPDGAYIASASTQGTRINVLDVKSNSLYYICSRSRSGKLSTLTSLAFSRNNQFLCAVGSTPTLHIFSLETQRKAPFFRNMFVYGKNVQAKIMGSPTVDASSNLDSVAKITVDVTPPTQYVLSFHVDQLLVLSSAGDLTKYKINVGESVSAVISSPKTNLFH</sequence>
<dbReference type="InterPro" id="IPR015943">
    <property type="entry name" value="WD40/YVTN_repeat-like_dom_sf"/>
</dbReference>
<evidence type="ECO:0000256" key="1">
    <source>
        <dbReference type="ARBA" id="ARBA00022574"/>
    </source>
</evidence>
<evidence type="ECO:0000313" key="4">
    <source>
        <dbReference type="EMBL" id="KAK2945602.1"/>
    </source>
</evidence>
<comment type="similarity">
    <text evidence="3">Belongs to the WD repeat PROPPIN family.</text>
</comment>
<dbReference type="InterPro" id="IPR036322">
    <property type="entry name" value="WD40_repeat_dom_sf"/>
</dbReference>
<comment type="caution">
    <text evidence="4">The sequence shown here is derived from an EMBL/GenBank/DDBJ whole genome shotgun (WGS) entry which is preliminary data.</text>
</comment>
<dbReference type="Proteomes" id="UP001281761">
    <property type="component" value="Unassembled WGS sequence"/>
</dbReference>
<dbReference type="InterPro" id="IPR001680">
    <property type="entry name" value="WD40_rpt"/>
</dbReference>